<feature type="binding site" evidence="7">
    <location>
        <position position="176"/>
    </location>
    <ligand>
        <name>urate</name>
        <dbReference type="ChEBI" id="CHEBI:17775"/>
    </ligand>
</feature>
<dbReference type="PIRSF" id="PIRSF000241">
    <property type="entry name" value="Urate_oxidase"/>
    <property type="match status" value="1"/>
</dbReference>
<evidence type="ECO:0000256" key="5">
    <source>
        <dbReference type="PIRNR" id="PIRNR000241"/>
    </source>
</evidence>
<organism evidence="9 10">
    <name type="scientific">Arthrobacter oryzae</name>
    <dbReference type="NCBI Taxonomy" id="409290"/>
    <lineage>
        <taxon>Bacteria</taxon>
        <taxon>Bacillati</taxon>
        <taxon>Actinomycetota</taxon>
        <taxon>Actinomycetes</taxon>
        <taxon>Micrococcales</taxon>
        <taxon>Micrococcaceae</taxon>
        <taxon>Arthrobacter</taxon>
    </lineage>
</organism>
<evidence type="ECO:0000256" key="2">
    <source>
        <dbReference type="ARBA" id="ARBA00009760"/>
    </source>
</evidence>
<dbReference type="NCBIfam" id="TIGR03383">
    <property type="entry name" value="urate_oxi"/>
    <property type="match status" value="1"/>
</dbReference>
<dbReference type="AlphaFoldDB" id="A0A495EFZ7"/>
<feature type="binding site" evidence="7">
    <location>
        <position position="249"/>
    </location>
    <ligand>
        <name>O2</name>
        <dbReference type="ChEBI" id="CHEBI:15379"/>
    </ligand>
</feature>
<feature type="binding site" evidence="7">
    <location>
        <position position="176"/>
    </location>
    <ligand>
        <name>5-hydroxyisourate</name>
        <dbReference type="ChEBI" id="CHEBI:18072"/>
    </ligand>
</feature>
<feature type="binding site" evidence="7">
    <location>
        <position position="159"/>
    </location>
    <ligand>
        <name>5-hydroxyisourate</name>
        <dbReference type="ChEBI" id="CHEBI:18072"/>
    </ligand>
</feature>
<evidence type="ECO:0000256" key="1">
    <source>
        <dbReference type="ARBA" id="ARBA00004831"/>
    </source>
</evidence>
<dbReference type="PRINTS" id="PR00093">
    <property type="entry name" value="URICASE"/>
</dbReference>
<evidence type="ECO:0000256" key="8">
    <source>
        <dbReference type="RuleBase" id="RU004455"/>
    </source>
</evidence>
<feature type="active site" description="Charge relay system" evidence="6">
    <location>
        <position position="59"/>
    </location>
</feature>
<reference evidence="9 10" key="1">
    <citation type="submission" date="2018-10" db="EMBL/GenBank/DDBJ databases">
        <title>Genomic Encyclopedia of Type Strains, Phase IV (KMG-IV): sequencing the most valuable type-strain genomes for metagenomic binning, comparative biology and taxonomic classification.</title>
        <authorList>
            <person name="Goeker M."/>
        </authorList>
    </citation>
    <scope>NUCLEOTIDE SEQUENCE [LARGE SCALE GENOMIC DNA]</scope>
    <source>
        <strain evidence="9 10">DSM 25586</strain>
    </source>
</reference>
<sequence length="302" mass="33573">MSNKIVLGHNQYGKAEVRVVKITRDTGRHEIEDLNVTSQLRGDLAAAHLEGDNSHVVATDTQKNTIYAFARDGIGSPEAFLLRLGKHFTSSFDWISGGRWAAESYKWDRIQAHGAEHDHSFVRSGQEVRTAVLVRDGGAEHLIAGLKDLTVLKSTQSGFSGFPRDRYTTLQETSDRILATDVSARWRFKAGTDFGAIDFNKSYDDVKGLLLEGFSENYSHALQQTLFDMGAKVLEAHAEIDEIKFSMPNKHHFLVDLSPFGLDNPNEVFFAADRPYGLIEATVQREDASPAEIAWRGIAGFC</sequence>
<dbReference type="InterPro" id="IPR019842">
    <property type="entry name" value="Uricase_CS"/>
</dbReference>
<feature type="binding site" evidence="7">
    <location>
        <position position="223"/>
    </location>
    <ligand>
        <name>5-hydroxyisourate</name>
        <dbReference type="ChEBI" id="CHEBI:18072"/>
    </ligand>
</feature>
<evidence type="ECO:0000313" key="10">
    <source>
        <dbReference type="Proteomes" id="UP000276055"/>
    </source>
</evidence>
<feature type="binding site" evidence="7">
    <location>
        <position position="159"/>
    </location>
    <ligand>
        <name>urate</name>
        <dbReference type="ChEBI" id="CHEBI:17775"/>
    </ligand>
</feature>
<comment type="caution">
    <text evidence="9">The sequence shown here is derived from an EMBL/GenBank/DDBJ whole genome shotgun (WGS) entry which is preliminary data.</text>
</comment>
<evidence type="ECO:0000256" key="6">
    <source>
        <dbReference type="PIRSR" id="PIRSR000241-1"/>
    </source>
</evidence>
<dbReference type="EMBL" id="RBIR01000007">
    <property type="protein sequence ID" value="RKR15601.1"/>
    <property type="molecule type" value="Genomic_DNA"/>
</dbReference>
<comment type="catalytic activity">
    <reaction evidence="5 8">
        <text>urate + O2 + H2O = 5-hydroxyisourate + H2O2</text>
        <dbReference type="Rhea" id="RHEA:21368"/>
        <dbReference type="ChEBI" id="CHEBI:15377"/>
        <dbReference type="ChEBI" id="CHEBI:15379"/>
        <dbReference type="ChEBI" id="CHEBI:16240"/>
        <dbReference type="ChEBI" id="CHEBI:17775"/>
        <dbReference type="ChEBI" id="CHEBI:18072"/>
        <dbReference type="EC" id="1.7.3.3"/>
    </reaction>
</comment>
<comment type="similarity">
    <text evidence="2 5 8">Belongs to the uricase family.</text>
</comment>
<dbReference type="GO" id="GO:0019628">
    <property type="term" value="P:urate catabolic process"/>
    <property type="evidence" value="ECO:0007669"/>
    <property type="project" value="UniProtKB-UniPathway"/>
</dbReference>
<evidence type="ECO:0000256" key="3">
    <source>
        <dbReference type="ARBA" id="ARBA00022631"/>
    </source>
</evidence>
<keyword evidence="4 5" id="KW-0560">Oxidoreductase</keyword>
<feature type="active site" description="Charge relay system" evidence="6">
    <location>
        <position position="14"/>
    </location>
</feature>
<dbReference type="InterPro" id="IPR002042">
    <property type="entry name" value="Uricase"/>
</dbReference>
<dbReference type="RefSeq" id="WP_120954743.1">
    <property type="nucleotide sequence ID" value="NZ_RBIR01000007.1"/>
</dbReference>
<feature type="binding site" evidence="7">
    <location>
        <position position="59"/>
    </location>
    <ligand>
        <name>urate</name>
        <dbReference type="ChEBI" id="CHEBI:17775"/>
    </ligand>
</feature>
<feature type="binding site" evidence="7">
    <location>
        <position position="60"/>
    </location>
    <ligand>
        <name>5-hydroxyisourate</name>
        <dbReference type="ChEBI" id="CHEBI:18072"/>
    </ligand>
</feature>
<accession>A0A495EFZ7</accession>
<dbReference type="Gene3D" id="3.10.270.10">
    <property type="entry name" value="Urate Oxidase"/>
    <property type="match status" value="1"/>
</dbReference>
<comment type="pathway">
    <text evidence="1 5">Purine metabolism; urate degradation; (S)-allantoin from urate: step 1/3.</text>
</comment>
<dbReference type="Pfam" id="PF01014">
    <property type="entry name" value="Uricase"/>
    <property type="match status" value="2"/>
</dbReference>
<dbReference type="EC" id="1.7.3.3" evidence="5 8"/>
<dbReference type="Proteomes" id="UP000276055">
    <property type="component" value="Unassembled WGS sequence"/>
</dbReference>
<feature type="binding site" evidence="7">
    <location>
        <position position="223"/>
    </location>
    <ligand>
        <name>urate</name>
        <dbReference type="ChEBI" id="CHEBI:17775"/>
    </ligand>
</feature>
<keyword evidence="3 5" id="KW-0659">Purine metabolism</keyword>
<feature type="binding site" evidence="7">
    <location>
        <position position="249"/>
    </location>
    <ligand>
        <name>urate</name>
        <dbReference type="ChEBI" id="CHEBI:17775"/>
    </ligand>
</feature>
<proteinExistence type="inferred from homology"/>
<dbReference type="PANTHER" id="PTHR42874">
    <property type="entry name" value="URICASE"/>
    <property type="match status" value="1"/>
</dbReference>
<dbReference type="GO" id="GO:0006144">
    <property type="term" value="P:purine nucleobase metabolic process"/>
    <property type="evidence" value="ECO:0007669"/>
    <property type="project" value="UniProtKB-KW"/>
</dbReference>
<gene>
    <name evidence="9" type="ORF">C8D78_3124</name>
</gene>
<evidence type="ECO:0000313" key="9">
    <source>
        <dbReference type="EMBL" id="RKR15601.1"/>
    </source>
</evidence>
<dbReference type="PROSITE" id="PS00366">
    <property type="entry name" value="URICASE"/>
    <property type="match status" value="1"/>
</dbReference>
<feature type="binding site" evidence="7">
    <location>
        <position position="249"/>
    </location>
    <ligand>
        <name>5-hydroxyisourate</name>
        <dbReference type="ChEBI" id="CHEBI:18072"/>
    </ligand>
</feature>
<evidence type="ECO:0000256" key="7">
    <source>
        <dbReference type="PIRSR" id="PIRSR000241-2"/>
    </source>
</evidence>
<feature type="binding site" evidence="7">
    <location>
        <position position="60"/>
    </location>
    <ligand>
        <name>urate</name>
        <dbReference type="ChEBI" id="CHEBI:17775"/>
    </ligand>
</feature>
<dbReference type="OrthoDB" id="9809009at2"/>
<feature type="active site" description="Charge relay system" evidence="6">
    <location>
        <position position="251"/>
    </location>
</feature>
<dbReference type="PANTHER" id="PTHR42874:SF1">
    <property type="entry name" value="URICASE"/>
    <property type="match status" value="1"/>
</dbReference>
<evidence type="ECO:0000256" key="4">
    <source>
        <dbReference type="ARBA" id="ARBA00023002"/>
    </source>
</evidence>
<protein>
    <recommendedName>
        <fullName evidence="5 8">Uricase</fullName>
        <ecNumber evidence="5 8">1.7.3.3</ecNumber>
    </recommendedName>
    <alternativeName>
        <fullName evidence="5">Urate oxidase</fullName>
    </alternativeName>
</protein>
<dbReference type="SUPFAM" id="SSF55620">
    <property type="entry name" value="Tetrahydrobiopterin biosynthesis enzymes-like"/>
    <property type="match status" value="2"/>
</dbReference>
<dbReference type="GO" id="GO:0004846">
    <property type="term" value="F:urate oxidase activity"/>
    <property type="evidence" value="ECO:0007669"/>
    <property type="project" value="UniProtKB-EC"/>
</dbReference>
<name>A0A495EFZ7_9MICC</name>
<comment type="function">
    <text evidence="5 8">Catalyzes the oxidation of uric acid to 5-hydroxyisourate, which is further processed to form (S)-allantoin.</text>
</comment>
<dbReference type="UniPathway" id="UPA00394">
    <property type="reaction ID" value="UER00650"/>
</dbReference>